<dbReference type="Proteomes" id="UP000593567">
    <property type="component" value="Unassembled WGS sequence"/>
</dbReference>
<accession>A0A7J7K901</accession>
<dbReference type="AlphaFoldDB" id="A0A7J7K901"/>
<proteinExistence type="predicted"/>
<organism evidence="2 3">
    <name type="scientific">Bugula neritina</name>
    <name type="common">Brown bryozoan</name>
    <name type="synonym">Sertularia neritina</name>
    <dbReference type="NCBI Taxonomy" id="10212"/>
    <lineage>
        <taxon>Eukaryota</taxon>
        <taxon>Metazoa</taxon>
        <taxon>Spiralia</taxon>
        <taxon>Lophotrochozoa</taxon>
        <taxon>Bryozoa</taxon>
        <taxon>Gymnolaemata</taxon>
        <taxon>Cheilostomatida</taxon>
        <taxon>Flustrina</taxon>
        <taxon>Buguloidea</taxon>
        <taxon>Bugulidae</taxon>
        <taxon>Bugula</taxon>
    </lineage>
</organism>
<evidence type="ECO:0000256" key="1">
    <source>
        <dbReference type="SAM" id="MobiDB-lite"/>
    </source>
</evidence>
<protein>
    <submittedName>
        <fullName evidence="2">Uncharacterized protein</fullName>
    </submittedName>
</protein>
<sequence length="104" mass="11566">MDTISLSPAGRTERTRNCHSEFGGRDSSTASAESSDSEYDSGKPTIVHQHSQSQDLLHSKVFPTTDKKQNGKKIPKEHMFIKNLVKQHCSAEDILGVKRRLASQ</sequence>
<reference evidence="2" key="1">
    <citation type="submission" date="2020-06" db="EMBL/GenBank/DDBJ databases">
        <title>Draft genome of Bugula neritina, a colonial animal packing powerful symbionts and potential medicines.</title>
        <authorList>
            <person name="Rayko M."/>
        </authorList>
    </citation>
    <scope>NUCLEOTIDE SEQUENCE [LARGE SCALE GENOMIC DNA]</scope>
    <source>
        <strain evidence="2">Kwan_BN1</strain>
    </source>
</reference>
<comment type="caution">
    <text evidence="2">The sequence shown here is derived from an EMBL/GenBank/DDBJ whole genome shotgun (WGS) entry which is preliminary data.</text>
</comment>
<keyword evidence="3" id="KW-1185">Reference proteome</keyword>
<evidence type="ECO:0000313" key="3">
    <source>
        <dbReference type="Proteomes" id="UP000593567"/>
    </source>
</evidence>
<feature type="region of interest" description="Disordered" evidence="1">
    <location>
        <begin position="1"/>
        <end position="73"/>
    </location>
</feature>
<gene>
    <name evidence="2" type="ORF">EB796_007650</name>
</gene>
<name>A0A7J7K901_BUGNE</name>
<evidence type="ECO:0000313" key="2">
    <source>
        <dbReference type="EMBL" id="KAF6034036.1"/>
    </source>
</evidence>
<dbReference type="EMBL" id="VXIV02001171">
    <property type="protein sequence ID" value="KAF6034036.1"/>
    <property type="molecule type" value="Genomic_DNA"/>
</dbReference>
<feature type="compositionally biased region" description="Basic and acidic residues" evidence="1">
    <location>
        <begin position="11"/>
        <end position="24"/>
    </location>
</feature>